<gene>
    <name evidence="1" type="ORF">GTH24_09380</name>
</gene>
<dbReference type="Gene3D" id="3.90.1580.10">
    <property type="entry name" value="paralog of FGE (formylglycine-generating enzyme)"/>
    <property type="match status" value="1"/>
</dbReference>
<dbReference type="InterPro" id="IPR042095">
    <property type="entry name" value="SUMF_sf"/>
</dbReference>
<accession>A0A6G6SHU5</accession>
<dbReference type="InterPro" id="IPR016187">
    <property type="entry name" value="CTDL_fold"/>
</dbReference>
<reference evidence="1 2" key="1">
    <citation type="submission" date="2020-01" db="EMBL/GenBank/DDBJ databases">
        <title>The genomic epidemiology of tigecycline resistance gene tet(X) variants in a swine farm in China.</title>
        <authorList>
            <person name="Peng K."/>
            <person name="Li R."/>
        </authorList>
    </citation>
    <scope>NUCLEOTIDE SEQUENCE [LARGE SCALE GENOMIC DNA]</scope>
    <source>
        <strain evidence="1 2">ZN3</strain>
    </source>
</reference>
<dbReference type="RefSeq" id="WP_164526318.1">
    <property type="nucleotide sequence ID" value="NZ_CP047344.1"/>
</dbReference>
<proteinExistence type="predicted"/>
<evidence type="ECO:0008006" key="3">
    <source>
        <dbReference type="Google" id="ProtNLM"/>
    </source>
</evidence>
<organism evidence="1 2">
    <name type="scientific">Proteus vulgaris</name>
    <dbReference type="NCBI Taxonomy" id="585"/>
    <lineage>
        <taxon>Bacteria</taxon>
        <taxon>Pseudomonadati</taxon>
        <taxon>Pseudomonadota</taxon>
        <taxon>Gammaproteobacteria</taxon>
        <taxon>Enterobacterales</taxon>
        <taxon>Morganellaceae</taxon>
        <taxon>Proteus</taxon>
    </lineage>
</organism>
<evidence type="ECO:0000313" key="2">
    <source>
        <dbReference type="Proteomes" id="UP000503287"/>
    </source>
</evidence>
<evidence type="ECO:0000313" key="1">
    <source>
        <dbReference type="EMBL" id="QIF94093.1"/>
    </source>
</evidence>
<dbReference type="AlphaFoldDB" id="A0A6G6SHU5"/>
<dbReference type="EMBL" id="CP047344">
    <property type="protein sequence ID" value="QIF94093.1"/>
    <property type="molecule type" value="Genomic_DNA"/>
</dbReference>
<dbReference type="SUPFAM" id="SSF56436">
    <property type="entry name" value="C-type lectin-like"/>
    <property type="match status" value="1"/>
</dbReference>
<keyword evidence="2" id="KW-1185">Reference proteome</keyword>
<dbReference type="Proteomes" id="UP000503287">
    <property type="component" value="Chromosome"/>
</dbReference>
<sequence>MFDIYSPDPLRAKIESQSAGKRTILYSEKGQPNYMYVVPYFRLNEVSDNLDDTTHSAFIVNGKVKNEFFYACYPASLHQGELLSLPNQKPATLLDLLSFQQYAQHTGLGFHLSTHVEWAALMLWCRHHNMIEDGNTDYGRSFLHPEQSVTRVDGKEAGDMDFTTGDPTTITGPQWLNWYHDNSEFGISDLCGNLWEWQSGMQLNAGEIQIIKDNDSVFCGDPSVIEQWHSIALSTGQLLPINHPNSAKYDAPSDYCDGNAGTPILSTSIKHYNGTPTDNGYPAGLMDGDFNAITAEDSIKIPTLFKELGLYPAINQQDNDQVYLRNYGQRSLMRGGAWYSQQAAGMRTLCLSHNQRHSSTSVGGRLAWIDTTS</sequence>
<protein>
    <recommendedName>
        <fullName evidence="3">SUMF1/EgtB/PvdO family nonheme iron enzyme</fullName>
    </recommendedName>
</protein>
<name>A0A6G6SHU5_PROVU</name>